<dbReference type="Pfam" id="PF14322">
    <property type="entry name" value="SusD-like_3"/>
    <property type="match status" value="1"/>
</dbReference>
<keyword evidence="5" id="KW-0998">Cell outer membrane</keyword>
<evidence type="ECO:0000256" key="3">
    <source>
        <dbReference type="ARBA" id="ARBA00022729"/>
    </source>
</evidence>
<dbReference type="GO" id="GO:0009279">
    <property type="term" value="C:cell outer membrane"/>
    <property type="evidence" value="ECO:0007669"/>
    <property type="project" value="UniProtKB-SubCell"/>
</dbReference>
<evidence type="ECO:0000259" key="9">
    <source>
        <dbReference type="Pfam" id="PF14322"/>
    </source>
</evidence>
<evidence type="ECO:0000313" key="12">
    <source>
        <dbReference type="Proteomes" id="UP000189738"/>
    </source>
</evidence>
<dbReference type="InterPro" id="IPR012944">
    <property type="entry name" value="SusD_RagB_dom"/>
</dbReference>
<evidence type="ECO:0000256" key="1">
    <source>
        <dbReference type="ARBA" id="ARBA00004442"/>
    </source>
</evidence>
<evidence type="ECO:0000313" key="11">
    <source>
        <dbReference type="EMBL" id="OPB51182.1"/>
    </source>
</evidence>
<dbReference type="Gene3D" id="2.20.20.130">
    <property type="match status" value="1"/>
</dbReference>
<dbReference type="Proteomes" id="UP000189738">
    <property type="component" value="Chromosome"/>
</dbReference>
<reference evidence="10 12" key="1">
    <citation type="submission" date="2016-02" db="EMBL/GenBank/DDBJ databases">
        <authorList>
            <person name="Nicholson A.C."/>
            <person name="Humrighouse B.W."/>
            <person name="Loparev V."/>
            <person name="Emery B."/>
            <person name="Graziano J."/>
            <person name="McQuiston J.R."/>
        </authorList>
    </citation>
    <scope>NUCLEOTIDE SEQUENCE [LARGE SCALE GENOMIC DNA]</scope>
    <source>
        <strain evidence="10 12">E6809</strain>
    </source>
</reference>
<dbReference type="EMBL" id="MAHS01000004">
    <property type="protein sequence ID" value="OPB51182.1"/>
    <property type="molecule type" value="Genomic_DNA"/>
</dbReference>
<dbReference type="RefSeq" id="WP_078413559.1">
    <property type="nucleotide sequence ID" value="NZ_BQKS01000002.1"/>
</dbReference>
<name>A0A1T3HJ85_9FLAO</name>
<evidence type="ECO:0000259" key="8">
    <source>
        <dbReference type="Pfam" id="PF07980"/>
    </source>
</evidence>
<gene>
    <name evidence="10" type="ORF">AYC66_03040</name>
    <name evidence="11" type="ORF">BAY09_16405</name>
</gene>
<proteinExistence type="inferred from homology"/>
<dbReference type="Gene3D" id="1.25.40.390">
    <property type="match status" value="1"/>
</dbReference>
<dbReference type="Gene3D" id="1.25.40.900">
    <property type="match status" value="1"/>
</dbReference>
<sequence length="468" mass="51531">MKKIIKINLLSLAIGMAAVSSCSNDFVEREFFQDVEQAPLKTVNEVQSFINGCYSTMRGTSYYGADFLAYAEIRSDEMYSNLAGGYYQNVMNYTQLSNDAYAVNTYNAIYTMIAKANTVINTDMTKIEGTDLDRKNAAYAQGQAYGLRAIGFFDAFRLYGQKYIPNGTLGIVLPLKYDPKALQPRATIAETEAQIDADFTKALQLMTANGSGSAAKTELTVNSLKGMMARFYLYKGDYAKVRSLTNDLVGKYSVAVSALLQETFRFTMNGAAPNSIFELAVGINSSLSTGSYRHRLNPSGYANIVVTDAAYNMYSANDIRRTFIVTSGGNRFLSSNRDAQGVGKYTNFVGADNIKMLRYEEILLNGVEAELNGGDPAKALGYYNQIITNRGLTAVTSVNLTMLKAERLKELLGEGLRQWDLRRWGVTIARPDVANKDENRNAFPIPRGETDIANTPVKPNPGYDNSGN</sequence>
<accession>A0A1T3HJ85</accession>
<comment type="subcellular location">
    <subcellularLocation>
        <location evidence="1">Cell outer membrane</location>
    </subcellularLocation>
</comment>
<reference evidence="11" key="2">
    <citation type="submission" date="2016-06" db="EMBL/GenBank/DDBJ databases">
        <authorList>
            <person name="Nicholson A.C."/>
        </authorList>
    </citation>
    <scope>NUCLEOTIDE SEQUENCE [LARGE SCALE GENOMIC DNA]</scope>
    <source>
        <strain evidence="11">E6809</strain>
    </source>
</reference>
<dbReference type="PROSITE" id="PS51257">
    <property type="entry name" value="PROKAR_LIPOPROTEIN"/>
    <property type="match status" value="1"/>
</dbReference>
<protein>
    <submittedName>
        <fullName evidence="11">Glycan metabolism protein</fullName>
    </submittedName>
</protein>
<evidence type="ECO:0000256" key="2">
    <source>
        <dbReference type="ARBA" id="ARBA00006275"/>
    </source>
</evidence>
<dbReference type="AlphaFoldDB" id="A0A1T3HJ85"/>
<feature type="signal peptide" evidence="7">
    <location>
        <begin position="1"/>
        <end position="23"/>
    </location>
</feature>
<feature type="domain" description="RagB/SusD" evidence="8">
    <location>
        <begin position="345"/>
        <end position="434"/>
    </location>
</feature>
<dbReference type="Pfam" id="PF07980">
    <property type="entry name" value="SusD_RagB"/>
    <property type="match status" value="1"/>
</dbReference>
<keyword evidence="3 7" id="KW-0732">Signal</keyword>
<dbReference type="InterPro" id="IPR011990">
    <property type="entry name" value="TPR-like_helical_dom_sf"/>
</dbReference>
<organism evidence="11">
    <name type="scientific">Elizabethkingia anophelis</name>
    <dbReference type="NCBI Taxonomy" id="1117645"/>
    <lineage>
        <taxon>Bacteria</taxon>
        <taxon>Pseudomonadati</taxon>
        <taxon>Bacteroidota</taxon>
        <taxon>Flavobacteriia</taxon>
        <taxon>Flavobacteriales</taxon>
        <taxon>Weeksellaceae</taxon>
        <taxon>Elizabethkingia</taxon>
    </lineage>
</organism>
<evidence type="ECO:0000256" key="7">
    <source>
        <dbReference type="SAM" id="SignalP"/>
    </source>
</evidence>
<evidence type="ECO:0000256" key="5">
    <source>
        <dbReference type="ARBA" id="ARBA00023237"/>
    </source>
</evidence>
<keyword evidence="4" id="KW-0472">Membrane</keyword>
<evidence type="ECO:0000313" key="10">
    <source>
        <dbReference type="EMBL" id="AQX52670.1"/>
    </source>
</evidence>
<feature type="domain" description="SusD-like N-terminal" evidence="9">
    <location>
        <begin position="76"/>
        <end position="233"/>
    </location>
</feature>
<evidence type="ECO:0000256" key="6">
    <source>
        <dbReference type="SAM" id="MobiDB-lite"/>
    </source>
</evidence>
<dbReference type="InterPro" id="IPR033985">
    <property type="entry name" value="SusD-like_N"/>
</dbReference>
<dbReference type="EMBL" id="CP014339">
    <property type="protein sequence ID" value="AQX52670.1"/>
    <property type="molecule type" value="Genomic_DNA"/>
</dbReference>
<evidence type="ECO:0000256" key="4">
    <source>
        <dbReference type="ARBA" id="ARBA00023136"/>
    </source>
</evidence>
<feature type="region of interest" description="Disordered" evidence="6">
    <location>
        <begin position="437"/>
        <end position="468"/>
    </location>
</feature>
<feature type="chain" id="PRO_5014546618" evidence="7">
    <location>
        <begin position="24"/>
        <end position="468"/>
    </location>
</feature>
<dbReference type="SUPFAM" id="SSF48452">
    <property type="entry name" value="TPR-like"/>
    <property type="match status" value="1"/>
</dbReference>
<comment type="similarity">
    <text evidence="2">Belongs to the SusD family.</text>
</comment>